<accession>A0A150FU03</accession>
<name>A0A150FU03_GONPE</name>
<dbReference type="AlphaFoldDB" id="A0A150FU03"/>
<evidence type="ECO:0000313" key="1">
    <source>
        <dbReference type="EMBL" id="KXZ41091.1"/>
    </source>
</evidence>
<keyword evidence="2" id="KW-1185">Reference proteome</keyword>
<dbReference type="OrthoDB" id="524048at2759"/>
<comment type="caution">
    <text evidence="1">The sequence shown here is derived from an EMBL/GenBank/DDBJ whole genome shotgun (WGS) entry which is preliminary data.</text>
</comment>
<dbReference type="Proteomes" id="UP000075714">
    <property type="component" value="Unassembled WGS sequence"/>
</dbReference>
<dbReference type="EMBL" id="LSYV01000810">
    <property type="protein sequence ID" value="KXZ41091.1"/>
    <property type="molecule type" value="Genomic_DNA"/>
</dbReference>
<protein>
    <submittedName>
        <fullName evidence="1">Uncharacterized protein</fullName>
    </submittedName>
</protein>
<sequence>MLTLDADRFTMDNRYRPVLPREQFERRNIYTNRQRGARLNIFVRFRYYTPSIHPNYTTESGTFDYQDMKPIIAAYVPAGGRGIPGSAFWEILNRELTKELFSTFPIRGISVRLEVQGMSSGGIPSHRASTVTIGSIEPWPAMPNSFPACDGMDTDKGNGACIIYPTWGAKSDNNTALLKTAAAKAGKHDKPSKCDTCA</sequence>
<reference evidence="2" key="1">
    <citation type="journal article" date="2016" name="Nat. Commun.">
        <title>The Gonium pectorale genome demonstrates co-option of cell cycle regulation during the evolution of multicellularity.</title>
        <authorList>
            <person name="Hanschen E.R."/>
            <person name="Marriage T.N."/>
            <person name="Ferris P.J."/>
            <person name="Hamaji T."/>
            <person name="Toyoda A."/>
            <person name="Fujiyama A."/>
            <person name="Neme R."/>
            <person name="Noguchi H."/>
            <person name="Minakuchi Y."/>
            <person name="Suzuki M."/>
            <person name="Kawai-Toyooka H."/>
            <person name="Smith D.R."/>
            <person name="Sparks H."/>
            <person name="Anderson J."/>
            <person name="Bakaric R."/>
            <person name="Luria V."/>
            <person name="Karger A."/>
            <person name="Kirschner M.W."/>
            <person name="Durand P.M."/>
            <person name="Michod R.E."/>
            <person name="Nozaki H."/>
            <person name="Olson B.J."/>
        </authorList>
    </citation>
    <scope>NUCLEOTIDE SEQUENCE [LARGE SCALE GENOMIC DNA]</scope>
    <source>
        <strain evidence="2">NIES-2863</strain>
    </source>
</reference>
<organism evidence="1 2">
    <name type="scientific">Gonium pectorale</name>
    <name type="common">Green alga</name>
    <dbReference type="NCBI Taxonomy" id="33097"/>
    <lineage>
        <taxon>Eukaryota</taxon>
        <taxon>Viridiplantae</taxon>
        <taxon>Chlorophyta</taxon>
        <taxon>core chlorophytes</taxon>
        <taxon>Chlorophyceae</taxon>
        <taxon>CS clade</taxon>
        <taxon>Chlamydomonadales</taxon>
        <taxon>Volvocaceae</taxon>
        <taxon>Gonium</taxon>
    </lineage>
</organism>
<gene>
    <name evidence="1" type="ORF">GPECTOR_814g43</name>
</gene>
<proteinExistence type="predicted"/>
<evidence type="ECO:0000313" key="2">
    <source>
        <dbReference type="Proteomes" id="UP000075714"/>
    </source>
</evidence>